<dbReference type="Pfam" id="PF13450">
    <property type="entry name" value="NAD_binding_8"/>
    <property type="match status" value="1"/>
</dbReference>
<dbReference type="Proteomes" id="UP000282321">
    <property type="component" value="Unassembled WGS sequence"/>
</dbReference>
<name>A0A660S6V5_UNCT6</name>
<evidence type="ECO:0008006" key="3">
    <source>
        <dbReference type="Google" id="ProtNLM"/>
    </source>
</evidence>
<dbReference type="SUPFAM" id="SSF51905">
    <property type="entry name" value="FAD/NAD(P)-binding domain"/>
    <property type="match status" value="1"/>
</dbReference>
<proteinExistence type="predicted"/>
<reference evidence="1 2" key="1">
    <citation type="submission" date="2018-06" db="EMBL/GenBank/DDBJ databases">
        <title>Extensive metabolic versatility and redundancy in microbially diverse, dynamic hydrothermal sediments.</title>
        <authorList>
            <person name="Dombrowski N."/>
            <person name="Teske A."/>
            <person name="Baker B.J."/>
        </authorList>
    </citation>
    <scope>NUCLEOTIDE SEQUENCE [LARGE SCALE GENOMIC DNA]</scope>
    <source>
        <strain evidence="1">B35_G9</strain>
    </source>
</reference>
<evidence type="ECO:0000313" key="1">
    <source>
        <dbReference type="EMBL" id="RKX65664.1"/>
    </source>
</evidence>
<feature type="non-terminal residue" evidence="1">
    <location>
        <position position="237"/>
    </location>
</feature>
<dbReference type="InterPro" id="IPR036188">
    <property type="entry name" value="FAD/NAD-bd_sf"/>
</dbReference>
<accession>A0A660S6V5</accession>
<comment type="caution">
    <text evidence="1">The sequence shown here is derived from an EMBL/GenBank/DDBJ whole genome shotgun (WGS) entry which is preliminary data.</text>
</comment>
<protein>
    <recommendedName>
        <fullName evidence="3">Amine oxidase domain-containing protein</fullName>
    </recommendedName>
</protein>
<dbReference type="PANTHER" id="PTHR21197">
    <property type="entry name" value="UDP-GALACTOPYRANOSE MUTASE"/>
    <property type="match status" value="1"/>
</dbReference>
<organism evidence="1 2">
    <name type="scientific">candidate division TA06 bacterium</name>
    <dbReference type="NCBI Taxonomy" id="2250710"/>
    <lineage>
        <taxon>Bacteria</taxon>
        <taxon>Bacteria division TA06</taxon>
    </lineage>
</organism>
<dbReference type="EMBL" id="QNBC01000078">
    <property type="protein sequence ID" value="RKX65664.1"/>
    <property type="molecule type" value="Genomic_DNA"/>
</dbReference>
<dbReference type="GO" id="GO:0050660">
    <property type="term" value="F:flavin adenine dinucleotide binding"/>
    <property type="evidence" value="ECO:0007669"/>
    <property type="project" value="TreeGrafter"/>
</dbReference>
<evidence type="ECO:0000313" key="2">
    <source>
        <dbReference type="Proteomes" id="UP000282321"/>
    </source>
</evidence>
<dbReference type="AlphaFoldDB" id="A0A660S6V5"/>
<dbReference type="PANTHER" id="PTHR21197:SF0">
    <property type="entry name" value="UDP-GALACTOPYRANOSE MUTASE"/>
    <property type="match status" value="1"/>
</dbReference>
<dbReference type="GO" id="GO:0008767">
    <property type="term" value="F:UDP-galactopyranose mutase activity"/>
    <property type="evidence" value="ECO:0007669"/>
    <property type="project" value="TreeGrafter"/>
</dbReference>
<sequence>MKKIIIIGGGLTGLSAAYFLEKENISYTLIEKENTTGGLCKTLSVNGYKFDYTGHLLHLRSENIKNILFDELNLKKLLSRHKRMSKILISNRFVDYPFQANINQLPEKIKNECIEGFKRRISNIDVVSFKDWVKKYFGDGMGKYFFYPYNEKLWRMKCDKLSYEWTGRYVPQVSLNDIENPPDQIGYNSYFYYPRNSGIDILPQTIENKLNSINMIKGEKVLSINYQNKTIKTEKET</sequence>
<gene>
    <name evidence="1" type="ORF">DRP44_05805</name>
</gene>
<dbReference type="Gene3D" id="3.50.50.60">
    <property type="entry name" value="FAD/NAD(P)-binding domain"/>
    <property type="match status" value="1"/>
</dbReference>
<dbReference type="GO" id="GO:0005829">
    <property type="term" value="C:cytosol"/>
    <property type="evidence" value="ECO:0007669"/>
    <property type="project" value="TreeGrafter"/>
</dbReference>